<feature type="transmembrane region" description="Helical" evidence="1">
    <location>
        <begin position="227"/>
        <end position="250"/>
    </location>
</feature>
<dbReference type="RefSeq" id="XP_010925789.1">
    <property type="nucleotide sequence ID" value="XM_010927487.3"/>
</dbReference>
<feature type="chain" id="PRO_5027106025" evidence="2">
    <location>
        <begin position="23"/>
        <end position="299"/>
    </location>
</feature>
<accession>A0A6I9RGQ4</accession>
<dbReference type="Pfam" id="PF06697">
    <property type="entry name" value="DUF1191"/>
    <property type="match status" value="1"/>
</dbReference>
<keyword evidence="3" id="KW-1185">Reference proteome</keyword>
<dbReference type="PANTHER" id="PTHR33512">
    <property type="entry name" value="PROTEIN, PUTATIVE (DUF1191)-RELATED"/>
    <property type="match status" value="1"/>
</dbReference>
<dbReference type="Proteomes" id="UP000504607">
    <property type="component" value="Chromosome 7"/>
</dbReference>
<proteinExistence type="predicted"/>
<gene>
    <name evidence="4" type="primary">LOC105048237</name>
</gene>
<dbReference type="PANTHER" id="PTHR33512:SF33">
    <property type="entry name" value="OS06G0158800 PROTEIN"/>
    <property type="match status" value="1"/>
</dbReference>
<keyword evidence="1" id="KW-0472">Membrane</keyword>
<reference evidence="4" key="1">
    <citation type="submission" date="2025-08" db="UniProtKB">
        <authorList>
            <consortium name="RefSeq"/>
        </authorList>
    </citation>
    <scope>IDENTIFICATION</scope>
</reference>
<dbReference type="GO" id="GO:0016020">
    <property type="term" value="C:membrane"/>
    <property type="evidence" value="ECO:0007669"/>
    <property type="project" value="TreeGrafter"/>
</dbReference>
<protein>
    <submittedName>
        <fullName evidence="4">Uncharacterized protein LOC105048237</fullName>
    </submittedName>
</protein>
<evidence type="ECO:0000256" key="2">
    <source>
        <dbReference type="SAM" id="SignalP"/>
    </source>
</evidence>
<evidence type="ECO:0000313" key="4">
    <source>
        <dbReference type="RefSeq" id="XP_010925789.1"/>
    </source>
</evidence>
<keyword evidence="1" id="KW-0812">Transmembrane</keyword>
<dbReference type="GeneID" id="105048237"/>
<organism evidence="3 4">
    <name type="scientific">Elaeis guineensis var. tenera</name>
    <name type="common">Oil palm</name>
    <dbReference type="NCBI Taxonomy" id="51953"/>
    <lineage>
        <taxon>Eukaryota</taxon>
        <taxon>Viridiplantae</taxon>
        <taxon>Streptophyta</taxon>
        <taxon>Embryophyta</taxon>
        <taxon>Tracheophyta</taxon>
        <taxon>Spermatophyta</taxon>
        <taxon>Magnoliopsida</taxon>
        <taxon>Liliopsida</taxon>
        <taxon>Arecaceae</taxon>
        <taxon>Arecoideae</taxon>
        <taxon>Cocoseae</taxon>
        <taxon>Elaeidinae</taxon>
        <taxon>Elaeis</taxon>
    </lineage>
</organism>
<dbReference type="AlphaFoldDB" id="A0A6I9RGQ4"/>
<dbReference type="OrthoDB" id="768690at2759"/>
<keyword evidence="2" id="KW-0732">Signal</keyword>
<name>A0A6I9RGQ4_ELAGV</name>
<keyword evidence="1" id="KW-1133">Transmembrane helix</keyword>
<feature type="signal peptide" evidence="2">
    <location>
        <begin position="1"/>
        <end position="22"/>
    </location>
</feature>
<dbReference type="InParanoid" id="A0A6I9RGQ4"/>
<dbReference type="InterPro" id="IPR010605">
    <property type="entry name" value="DUF1191"/>
</dbReference>
<sequence length="299" mass="32322">MEPGRGWCIALLVFSLFPLSFAQSSNTSIEFLNSTIRDYASKQLLRRRTGVVYEVSLPRDLSGIRAWVLRLRSGTLWTRGANYSSIYIPPRAIPVPPVRRLVVVYHDLGNRSFSYYNVPGYSLVAPIVGCLAYDASNVTSGSMRELELALLGDGISVTFPEVKLPKGIDSPVKCARFGRDGSVHLNDMVSKNVCSAASTGHFTIVVPSVVLGSTPAVEQKTEGGWEVWVVGCAGGVVGLVLVGLVGLGIFRLGRNKKMEDMESQAEDGEALGIIWVGRSKMPSATMMRTQPVIEDGSAP</sequence>
<evidence type="ECO:0000256" key="1">
    <source>
        <dbReference type="SAM" id="Phobius"/>
    </source>
</evidence>
<dbReference type="KEGG" id="egu:105048237"/>
<evidence type="ECO:0000313" key="3">
    <source>
        <dbReference type="Proteomes" id="UP000504607"/>
    </source>
</evidence>